<evidence type="ECO:0000256" key="7">
    <source>
        <dbReference type="ARBA" id="ARBA00022723"/>
    </source>
</evidence>
<dbReference type="RefSeq" id="XP_012180489.1">
    <property type="nucleotide sequence ID" value="XM_012325099.1"/>
</dbReference>
<protein>
    <recommendedName>
        <fullName evidence="18">Cytochrome P450</fullName>
    </recommendedName>
</protein>
<keyword evidence="5 13" id="KW-0349">Heme</keyword>
<dbReference type="GO" id="GO:0004497">
    <property type="term" value="F:monooxygenase activity"/>
    <property type="evidence" value="ECO:0007669"/>
    <property type="project" value="UniProtKB-KW"/>
</dbReference>
<evidence type="ECO:0000256" key="3">
    <source>
        <dbReference type="ARBA" id="ARBA00005179"/>
    </source>
</evidence>
<dbReference type="PROSITE" id="PS00086">
    <property type="entry name" value="CYTOCHROME_P450"/>
    <property type="match status" value="1"/>
</dbReference>
<comment type="cofactor">
    <cofactor evidence="1 13">
        <name>heme</name>
        <dbReference type="ChEBI" id="CHEBI:30413"/>
    </cofactor>
</comment>
<dbReference type="InParanoid" id="J4I9I2"/>
<dbReference type="SUPFAM" id="SSF48264">
    <property type="entry name" value="Cytochrome P450"/>
    <property type="match status" value="1"/>
</dbReference>
<comment type="pathway">
    <text evidence="3">Secondary metabolite biosynthesis.</text>
</comment>
<dbReference type="PRINTS" id="PR00385">
    <property type="entry name" value="P450"/>
</dbReference>
<reference evidence="16 17" key="1">
    <citation type="journal article" date="2012" name="Appl. Environ. Microbiol.">
        <title>Short-read sequencing for genomic analysis of the brown rot fungus Fibroporia radiculosa.</title>
        <authorList>
            <person name="Tang J.D."/>
            <person name="Perkins A.D."/>
            <person name="Sonstegard T.S."/>
            <person name="Schroeder S.G."/>
            <person name="Burgess S.C."/>
            <person name="Diehl S.V."/>
        </authorList>
    </citation>
    <scope>NUCLEOTIDE SEQUENCE [LARGE SCALE GENOMIC DNA]</scope>
    <source>
        <strain evidence="16 17">TFFH 294</strain>
    </source>
</reference>
<keyword evidence="8 15" id="KW-1133">Transmembrane helix</keyword>
<evidence type="ECO:0000313" key="17">
    <source>
        <dbReference type="Proteomes" id="UP000006352"/>
    </source>
</evidence>
<dbReference type="Pfam" id="PF00067">
    <property type="entry name" value="p450"/>
    <property type="match status" value="1"/>
</dbReference>
<evidence type="ECO:0000256" key="5">
    <source>
        <dbReference type="ARBA" id="ARBA00022617"/>
    </source>
</evidence>
<accession>J4I9I2</accession>
<evidence type="ECO:0000256" key="10">
    <source>
        <dbReference type="ARBA" id="ARBA00023004"/>
    </source>
</evidence>
<evidence type="ECO:0000256" key="13">
    <source>
        <dbReference type="PIRSR" id="PIRSR602401-1"/>
    </source>
</evidence>
<proteinExistence type="inferred from homology"/>
<dbReference type="GO" id="GO:0020037">
    <property type="term" value="F:heme binding"/>
    <property type="evidence" value="ECO:0007669"/>
    <property type="project" value="InterPro"/>
</dbReference>
<evidence type="ECO:0000313" key="16">
    <source>
        <dbReference type="EMBL" id="CCM01206.1"/>
    </source>
</evidence>
<evidence type="ECO:0000256" key="2">
    <source>
        <dbReference type="ARBA" id="ARBA00004167"/>
    </source>
</evidence>
<evidence type="ECO:0000256" key="12">
    <source>
        <dbReference type="ARBA" id="ARBA00023136"/>
    </source>
</evidence>
<feature type="binding site" description="axial binding residue" evidence="13">
    <location>
        <position position="438"/>
    </location>
    <ligand>
        <name>heme</name>
        <dbReference type="ChEBI" id="CHEBI:30413"/>
    </ligand>
    <ligandPart>
        <name>Fe</name>
        <dbReference type="ChEBI" id="CHEBI:18248"/>
    </ligandPart>
</feature>
<keyword evidence="6 15" id="KW-0812">Transmembrane</keyword>
<dbReference type="STRING" id="599839.J4I9I2"/>
<dbReference type="InterPro" id="IPR050364">
    <property type="entry name" value="Cytochrome_P450_fung"/>
</dbReference>
<comment type="subcellular location">
    <subcellularLocation>
        <location evidence="2">Membrane</location>
        <topology evidence="2">Single-pass membrane protein</topology>
    </subcellularLocation>
</comment>
<evidence type="ECO:0000256" key="8">
    <source>
        <dbReference type="ARBA" id="ARBA00022989"/>
    </source>
</evidence>
<dbReference type="GO" id="GO:0016020">
    <property type="term" value="C:membrane"/>
    <property type="evidence" value="ECO:0007669"/>
    <property type="project" value="UniProtKB-SubCell"/>
</dbReference>
<keyword evidence="12 15" id="KW-0472">Membrane</keyword>
<keyword evidence="17" id="KW-1185">Reference proteome</keyword>
<dbReference type="PANTHER" id="PTHR46300:SF7">
    <property type="entry name" value="P450, PUTATIVE (EUROFUNG)-RELATED"/>
    <property type="match status" value="1"/>
</dbReference>
<feature type="transmembrane region" description="Helical" evidence="15">
    <location>
        <begin position="6"/>
        <end position="27"/>
    </location>
</feature>
<dbReference type="EMBL" id="HE797023">
    <property type="protein sequence ID" value="CCM01206.1"/>
    <property type="molecule type" value="Genomic_DNA"/>
</dbReference>
<evidence type="ECO:0000256" key="9">
    <source>
        <dbReference type="ARBA" id="ARBA00023002"/>
    </source>
</evidence>
<sequence>MFSPNTLYAFDAIVAILGLALLSRFIAARRKGPFPPGPKGWPFMGNALDMPTSHHWKIFSQWSERWGDIVYVTVFGQPMVILNSLDHATELLERRSALYSDRPQMTSIGKIAGWDQIVVLTPYGAQFREHRRLLSRYIGSHSAITKFAPVLEHEVTKLIMRIIRQPKALDQQLRRMAAAVILNVTYGYEMTEDEDPLVEIVDTAVTHFSELSTPGARLADMFPVLEHVPAWLPGAGWKRRAFAAARDTSAMVEVPYAMVRERMASGTAIPSFVSSNLEGDPSSEQQYMVKTTASVMYAGGADTTVSTLHSFFLAMTCYPEVQKKAQMEIDNIIGNDRLPTLGDRESLPYVNAVCSELHRWNPAAPLGVTHRLVQDDTYLNFVLPKGTLVTANAWHILHDPANYKDPFVFNPDRFVKSHGEEPEMDPRKVMFGFGRRICAGKHFADASVFLTCATILATLDISKAVENGVVNEPIINYGNGTVR</sequence>
<dbReference type="GO" id="GO:0005506">
    <property type="term" value="F:iron ion binding"/>
    <property type="evidence" value="ECO:0007669"/>
    <property type="project" value="InterPro"/>
</dbReference>
<dbReference type="Proteomes" id="UP000006352">
    <property type="component" value="Unassembled WGS sequence"/>
</dbReference>
<dbReference type="PRINTS" id="PR00463">
    <property type="entry name" value="EP450I"/>
</dbReference>
<keyword evidence="11 14" id="KW-0503">Monooxygenase</keyword>
<name>J4I9I2_9APHY</name>
<dbReference type="CDD" id="cd11065">
    <property type="entry name" value="CYP64-like"/>
    <property type="match status" value="1"/>
</dbReference>
<dbReference type="InterPro" id="IPR002401">
    <property type="entry name" value="Cyt_P450_E_grp-I"/>
</dbReference>
<dbReference type="GO" id="GO:0016705">
    <property type="term" value="F:oxidoreductase activity, acting on paired donors, with incorporation or reduction of molecular oxygen"/>
    <property type="evidence" value="ECO:0007669"/>
    <property type="project" value="InterPro"/>
</dbReference>
<dbReference type="InterPro" id="IPR017972">
    <property type="entry name" value="Cyt_P450_CS"/>
</dbReference>
<dbReference type="HOGENOM" id="CLU_001570_2_2_1"/>
<dbReference type="GeneID" id="24096117"/>
<keyword evidence="7 13" id="KW-0479">Metal-binding</keyword>
<dbReference type="AlphaFoldDB" id="J4I9I2"/>
<dbReference type="PANTHER" id="PTHR46300">
    <property type="entry name" value="P450, PUTATIVE (EUROFUNG)-RELATED-RELATED"/>
    <property type="match status" value="1"/>
</dbReference>
<evidence type="ECO:0000256" key="14">
    <source>
        <dbReference type="RuleBase" id="RU000461"/>
    </source>
</evidence>
<dbReference type="OrthoDB" id="2789670at2759"/>
<comment type="similarity">
    <text evidence="4 14">Belongs to the cytochrome P450 family.</text>
</comment>
<gene>
    <name evidence="16" type="ORF">FIBRA_03254</name>
</gene>
<keyword evidence="10 13" id="KW-0408">Iron</keyword>
<dbReference type="Gene3D" id="1.10.630.10">
    <property type="entry name" value="Cytochrome P450"/>
    <property type="match status" value="1"/>
</dbReference>
<evidence type="ECO:0000256" key="11">
    <source>
        <dbReference type="ARBA" id="ARBA00023033"/>
    </source>
</evidence>
<evidence type="ECO:0000256" key="15">
    <source>
        <dbReference type="SAM" id="Phobius"/>
    </source>
</evidence>
<evidence type="ECO:0000256" key="1">
    <source>
        <dbReference type="ARBA" id="ARBA00001971"/>
    </source>
</evidence>
<organism evidence="16 17">
    <name type="scientific">Fibroporia radiculosa</name>
    <dbReference type="NCBI Taxonomy" id="599839"/>
    <lineage>
        <taxon>Eukaryota</taxon>
        <taxon>Fungi</taxon>
        <taxon>Dikarya</taxon>
        <taxon>Basidiomycota</taxon>
        <taxon>Agaricomycotina</taxon>
        <taxon>Agaricomycetes</taxon>
        <taxon>Polyporales</taxon>
        <taxon>Fibroporiaceae</taxon>
        <taxon>Fibroporia</taxon>
    </lineage>
</organism>
<keyword evidence="9 14" id="KW-0560">Oxidoreductase</keyword>
<dbReference type="InterPro" id="IPR001128">
    <property type="entry name" value="Cyt_P450"/>
</dbReference>
<evidence type="ECO:0000256" key="4">
    <source>
        <dbReference type="ARBA" id="ARBA00010617"/>
    </source>
</evidence>
<evidence type="ECO:0000256" key="6">
    <source>
        <dbReference type="ARBA" id="ARBA00022692"/>
    </source>
</evidence>
<evidence type="ECO:0008006" key="18">
    <source>
        <dbReference type="Google" id="ProtNLM"/>
    </source>
</evidence>
<dbReference type="InterPro" id="IPR036396">
    <property type="entry name" value="Cyt_P450_sf"/>
</dbReference>